<sequence>MSNDDYLLAALRLAAGNDPVPNHVSAAASEAYSLRIPHVVTAASIECVAMRTVRGVAGPTTVRFATDDVTFDLELTVNDGLIDVAGQILPYPGEGSHVDVRTPHMTMSRQLAGTGQFAVTGMPPGWFNVVCHRPGKPPVATRWLRIRP</sequence>
<dbReference type="RefSeq" id="WP_184974364.1">
    <property type="nucleotide sequence ID" value="NZ_JACHIN010000023.1"/>
</dbReference>
<reference evidence="1 2" key="1">
    <citation type="submission" date="2020-08" db="EMBL/GenBank/DDBJ databases">
        <title>Genomic Encyclopedia of Type Strains, Phase IV (KMG-IV): sequencing the most valuable type-strain genomes for metagenomic binning, comparative biology and taxonomic classification.</title>
        <authorList>
            <person name="Goeker M."/>
        </authorList>
    </citation>
    <scope>NUCLEOTIDE SEQUENCE [LARGE SCALE GENOMIC DNA]</scope>
    <source>
        <strain evidence="1 2">DSM 45385</strain>
    </source>
</reference>
<comment type="caution">
    <text evidence="1">The sequence shown here is derived from an EMBL/GenBank/DDBJ whole genome shotgun (WGS) entry which is preliminary data.</text>
</comment>
<dbReference type="AlphaFoldDB" id="A0A7W8EM85"/>
<evidence type="ECO:0000313" key="1">
    <source>
        <dbReference type="EMBL" id="MBB5084416.1"/>
    </source>
</evidence>
<gene>
    <name evidence="1" type="ORF">HNR40_009925</name>
</gene>
<evidence type="ECO:0000313" key="2">
    <source>
        <dbReference type="Proteomes" id="UP000568380"/>
    </source>
</evidence>
<dbReference type="Proteomes" id="UP000568380">
    <property type="component" value="Unassembled WGS sequence"/>
</dbReference>
<accession>A0A7W8EM85</accession>
<proteinExistence type="predicted"/>
<keyword evidence="2" id="KW-1185">Reference proteome</keyword>
<organism evidence="1 2">
    <name type="scientific">Nonomuraea endophytica</name>
    <dbReference type="NCBI Taxonomy" id="714136"/>
    <lineage>
        <taxon>Bacteria</taxon>
        <taxon>Bacillati</taxon>
        <taxon>Actinomycetota</taxon>
        <taxon>Actinomycetes</taxon>
        <taxon>Streptosporangiales</taxon>
        <taxon>Streptosporangiaceae</taxon>
        <taxon>Nonomuraea</taxon>
    </lineage>
</organism>
<protein>
    <submittedName>
        <fullName evidence="1">Uncharacterized protein</fullName>
    </submittedName>
</protein>
<dbReference type="EMBL" id="JACHIN010000023">
    <property type="protein sequence ID" value="MBB5084416.1"/>
    <property type="molecule type" value="Genomic_DNA"/>
</dbReference>
<name>A0A7W8EM85_9ACTN</name>